<dbReference type="InterPro" id="IPR050272">
    <property type="entry name" value="Isochorismatase-like_hydrls"/>
</dbReference>
<dbReference type="PANTHER" id="PTHR43540">
    <property type="entry name" value="PEROXYUREIDOACRYLATE/UREIDOACRYLATE AMIDOHYDROLASE-RELATED"/>
    <property type="match status" value="1"/>
</dbReference>
<protein>
    <submittedName>
        <fullName evidence="3">Cysteine hydrolase</fullName>
    </submittedName>
</protein>
<keyword evidence="1 3" id="KW-0378">Hydrolase</keyword>
<dbReference type="Proteomes" id="UP001202831">
    <property type="component" value="Unassembled WGS sequence"/>
</dbReference>
<accession>A0ABT0N5K7</accession>
<dbReference type="RefSeq" id="WP_115136048.1">
    <property type="nucleotide sequence ID" value="NZ_JAKIKT010000002.1"/>
</dbReference>
<comment type="caution">
    <text evidence="3">The sequence shown here is derived from an EMBL/GenBank/DDBJ whole genome shotgun (WGS) entry which is preliminary data.</text>
</comment>
<evidence type="ECO:0000256" key="1">
    <source>
        <dbReference type="ARBA" id="ARBA00022801"/>
    </source>
</evidence>
<evidence type="ECO:0000259" key="2">
    <source>
        <dbReference type="Pfam" id="PF00857"/>
    </source>
</evidence>
<feature type="domain" description="Isochorismatase-like" evidence="2">
    <location>
        <begin position="6"/>
        <end position="191"/>
    </location>
</feature>
<dbReference type="EMBL" id="JAKIKT010000002">
    <property type="protein sequence ID" value="MCL2913665.1"/>
    <property type="molecule type" value="Genomic_DNA"/>
</dbReference>
<dbReference type="Gene3D" id="3.40.50.850">
    <property type="entry name" value="Isochorismatase-like"/>
    <property type="match status" value="1"/>
</dbReference>
<evidence type="ECO:0000313" key="4">
    <source>
        <dbReference type="Proteomes" id="UP001202831"/>
    </source>
</evidence>
<organism evidence="3 4">
    <name type="scientific">Shewanella corallii</name>
    <dbReference type="NCBI Taxonomy" id="560080"/>
    <lineage>
        <taxon>Bacteria</taxon>
        <taxon>Pseudomonadati</taxon>
        <taxon>Pseudomonadota</taxon>
        <taxon>Gammaproteobacteria</taxon>
        <taxon>Alteromonadales</taxon>
        <taxon>Shewanellaceae</taxon>
        <taxon>Shewanella</taxon>
    </lineage>
</organism>
<dbReference type="InterPro" id="IPR000868">
    <property type="entry name" value="Isochorismatase-like_dom"/>
</dbReference>
<gene>
    <name evidence="3" type="ORF">L2725_07655</name>
</gene>
<evidence type="ECO:0000313" key="3">
    <source>
        <dbReference type="EMBL" id="MCL2913665.1"/>
    </source>
</evidence>
<dbReference type="SUPFAM" id="SSF52499">
    <property type="entry name" value="Isochorismatase-like hydrolases"/>
    <property type="match status" value="1"/>
</dbReference>
<proteinExistence type="predicted"/>
<sequence>MDLKHTALILIGYQNDYFANDGILHGALENSEQVGLILNNSMSFVKKLLPTPAQVVLTPIIFTPDYSELSEPIGILKIIKENGAFKSGQPGAETIRELRELDDEILTLPGKRGLSCFSNTELHQILQENQITDVIIAGAVTSLCIDSAGREAAELGYRVTILSDCTVARTNFEQDYYLKEIMPMYANVGSSGEIATQLGL</sequence>
<keyword evidence="4" id="KW-1185">Reference proteome</keyword>
<dbReference type="CDD" id="cd00431">
    <property type="entry name" value="cysteine_hydrolases"/>
    <property type="match status" value="1"/>
</dbReference>
<dbReference type="InterPro" id="IPR036380">
    <property type="entry name" value="Isochorismatase-like_sf"/>
</dbReference>
<dbReference type="GO" id="GO:0016787">
    <property type="term" value="F:hydrolase activity"/>
    <property type="evidence" value="ECO:0007669"/>
    <property type="project" value="UniProtKB-KW"/>
</dbReference>
<reference evidence="3 4" key="1">
    <citation type="submission" date="2022-01" db="EMBL/GenBank/DDBJ databases">
        <title>Whole genome-based taxonomy of the Shewanellaceae.</title>
        <authorList>
            <person name="Martin-Rodriguez A.J."/>
        </authorList>
    </citation>
    <scope>NUCLEOTIDE SEQUENCE [LARGE SCALE GENOMIC DNA]</scope>
    <source>
        <strain evidence="3 4">DSM 21332</strain>
    </source>
</reference>
<dbReference type="PANTHER" id="PTHR43540:SF16">
    <property type="entry name" value="ISOCHORISMATASE-LIKE DOMAIN-CONTAINING PROTEIN"/>
    <property type="match status" value="1"/>
</dbReference>
<name>A0ABT0N5K7_9GAMM</name>
<dbReference type="Pfam" id="PF00857">
    <property type="entry name" value="Isochorismatase"/>
    <property type="match status" value="1"/>
</dbReference>